<evidence type="ECO:0000256" key="3">
    <source>
        <dbReference type="ARBA" id="ARBA00022448"/>
    </source>
</evidence>
<evidence type="ECO:0000256" key="1">
    <source>
        <dbReference type="ARBA" id="ARBA00004177"/>
    </source>
</evidence>
<keyword evidence="4" id="KW-0967">Endosome</keyword>
<dbReference type="PANTHER" id="PTHR13673:SF0">
    <property type="entry name" value="VPS35 ENDOSOMAL PROTEIN-SORTING FACTOR-LIKE"/>
    <property type="match status" value="1"/>
</dbReference>
<evidence type="ECO:0000256" key="4">
    <source>
        <dbReference type="ARBA" id="ARBA00022753"/>
    </source>
</evidence>
<dbReference type="FunCoup" id="A0A6P8YKF1">
    <property type="interactions" value="2122"/>
</dbReference>
<sequence>MPGATPPRLSCDWVSKSRDVLQGNLKKQLPFEEVLDHPLKPLVVTMSETRVVKLRTVGGSTTSSTRSSTPTPTQSSTTYLMDPLGAALEGTDPLSQLANQQKLDPLSAMAAESWVEPVEGKRGKENVTTSVAMDDGLRESWSSRKAGILCKFTTSEKLSIVTSFLSGGEKVVVKAQSSMVDKVRTRLEQLDDFEDGSVRQMLDLSQQEYVGRIEQLNTELVQAWHQDQRVKALKIAIQCSKLLVDTSVIQFYPSKFVLITDILDIFGKLVYERLRTKSDYYAPGSKVPTCLPENFTADMVPESAKETCRNWFYKIASIRELVPRLYVEMAILKSYSFLTSGEFSQALLRLTKMIRGIGDPLVAVYARCYLCRVGLSINSSDRVYLRENFYDFLATYTQLFSPSIRLDLSLQKVDLSTYLTLYTPALDYILQSVAHEATEKTLAEILDRCKQKCNSALLFNTIMAAFKPAYIAARATQFVELLTSCDDEGFPKYLLFRTLGLCLTLADPPTEHCLQILNDVWKIVSKLNDPAQYISCAEVWVQYAAKHLSTREVNTFLGDIINHMSGGRAYENHYASLQTVMERVLAHANDFETLLTMDKFLPMLDIFQKESVKVEVCKSIMLHYTKTYQYQTTNDPVITNALMFICRVMHDSVNALTVEDEKRQIGNLICSFVKRVDFGRDFEQQLSFFVEARASFTNLDVIHAQLVQSVNRLAVETRCIVKGHHTRKTASFVHACAAYCYITIPSITSVLMRLELYLLSGQVALLNQCLGQADACLKAALNLISDVPKMIEVDGKHRSSEPYIVSYICNFLSTLLIVPDSPEQGVLYLTKGLLNVIQNYSWDHQSNARSTVYLQVLDMLSAASQESYPYHIDMVDSNDVLYGSDPKFIAELNRMCSVVVEEILNHLKYLGANEHYQKQSSLALELLIRIAVKADLSKPDLATLALNLWNLAQKHGCMDIKLAVRTTEYLKKKFSGSNEDVHADFISRLKIKSHGKQ</sequence>
<feature type="region of interest" description="Disordered" evidence="6">
    <location>
        <begin position="55"/>
        <end position="78"/>
    </location>
</feature>
<dbReference type="GO" id="GO:0032456">
    <property type="term" value="P:endocytic recycling"/>
    <property type="evidence" value="ECO:0007669"/>
    <property type="project" value="InterPro"/>
</dbReference>
<dbReference type="OrthoDB" id="1734063at2759"/>
<dbReference type="InterPro" id="IPR029705">
    <property type="entry name" value="VPS35L"/>
</dbReference>
<protein>
    <submittedName>
        <fullName evidence="8">VPS35 endosomal protein sorting factor-like isoform X1</fullName>
    </submittedName>
</protein>
<gene>
    <name evidence="8" type="primary">LOC117644819</name>
</gene>
<evidence type="ECO:0000256" key="5">
    <source>
        <dbReference type="ARBA" id="ARBA00022927"/>
    </source>
</evidence>
<name>A0A6P8YKF1_THRPL</name>
<evidence type="ECO:0000256" key="2">
    <source>
        <dbReference type="ARBA" id="ARBA00010704"/>
    </source>
</evidence>
<dbReference type="GO" id="GO:0005768">
    <property type="term" value="C:endosome"/>
    <property type="evidence" value="ECO:0007669"/>
    <property type="project" value="UniProtKB-SubCell"/>
</dbReference>
<feature type="compositionally biased region" description="Low complexity" evidence="6">
    <location>
        <begin position="60"/>
        <end position="78"/>
    </location>
</feature>
<accession>A0A6P8YKF1</accession>
<proteinExistence type="inferred from homology"/>
<keyword evidence="3" id="KW-0813">Transport</keyword>
<dbReference type="GeneID" id="117644819"/>
<organism evidence="8">
    <name type="scientific">Thrips palmi</name>
    <name type="common">Melon thrips</name>
    <dbReference type="NCBI Taxonomy" id="161013"/>
    <lineage>
        <taxon>Eukaryota</taxon>
        <taxon>Metazoa</taxon>
        <taxon>Ecdysozoa</taxon>
        <taxon>Arthropoda</taxon>
        <taxon>Hexapoda</taxon>
        <taxon>Insecta</taxon>
        <taxon>Pterygota</taxon>
        <taxon>Neoptera</taxon>
        <taxon>Paraneoptera</taxon>
        <taxon>Thysanoptera</taxon>
        <taxon>Terebrantia</taxon>
        <taxon>Thripoidea</taxon>
        <taxon>Thripidae</taxon>
        <taxon>Thrips</taxon>
    </lineage>
</organism>
<comment type="similarity">
    <text evidence="2">Belongs to the VPS35L family.</text>
</comment>
<evidence type="ECO:0000313" key="7">
    <source>
        <dbReference type="Proteomes" id="UP000515158"/>
    </source>
</evidence>
<evidence type="ECO:0000313" key="8">
    <source>
        <dbReference type="RefSeq" id="XP_034240348.1"/>
    </source>
</evidence>
<dbReference type="PANTHER" id="PTHR13673">
    <property type="entry name" value="ESOPHAGEAL CANCER ASSOCIATED PROTEIN"/>
    <property type="match status" value="1"/>
</dbReference>
<dbReference type="Proteomes" id="UP000515158">
    <property type="component" value="Unplaced"/>
</dbReference>
<evidence type="ECO:0000256" key="6">
    <source>
        <dbReference type="SAM" id="MobiDB-lite"/>
    </source>
</evidence>
<dbReference type="KEGG" id="tpal:117644819"/>
<keyword evidence="7" id="KW-1185">Reference proteome</keyword>
<comment type="subcellular location">
    <subcellularLocation>
        <location evidence="1">Endosome</location>
    </subcellularLocation>
</comment>
<dbReference type="RefSeq" id="XP_034240348.1">
    <property type="nucleotide sequence ID" value="XM_034384457.1"/>
</dbReference>
<reference evidence="8" key="1">
    <citation type="submission" date="2025-08" db="UniProtKB">
        <authorList>
            <consortium name="RefSeq"/>
        </authorList>
    </citation>
    <scope>IDENTIFICATION</scope>
    <source>
        <tissue evidence="8">Total insect</tissue>
    </source>
</reference>
<dbReference type="GO" id="GO:0015031">
    <property type="term" value="P:protein transport"/>
    <property type="evidence" value="ECO:0007669"/>
    <property type="project" value="UniProtKB-KW"/>
</dbReference>
<dbReference type="InParanoid" id="A0A6P8YKF1"/>
<keyword evidence="5" id="KW-0653">Protein transport</keyword>
<dbReference type="AlphaFoldDB" id="A0A6P8YKF1"/>